<dbReference type="GO" id="GO:0071108">
    <property type="term" value="P:protein K48-linked deubiquitination"/>
    <property type="evidence" value="ECO:0007669"/>
    <property type="project" value="TreeGrafter"/>
</dbReference>
<evidence type="ECO:0000256" key="6">
    <source>
        <dbReference type="ARBA" id="ARBA00022801"/>
    </source>
</evidence>
<dbReference type="AlphaFoldDB" id="A0AAV6MIE2"/>
<dbReference type="PROSITE" id="PS50802">
    <property type="entry name" value="OTU"/>
    <property type="match status" value="1"/>
</dbReference>
<evidence type="ECO:0000256" key="3">
    <source>
        <dbReference type="ARBA" id="ARBA00012759"/>
    </source>
</evidence>
<accession>A0AAV6MIE2</accession>
<dbReference type="PANTHER" id="PTHR12931">
    <property type="entry name" value="UBIQUITIN THIOLESTERASE PROTEIN OTUB"/>
    <property type="match status" value="1"/>
</dbReference>
<keyword evidence="4" id="KW-0645">Protease</keyword>
<dbReference type="GO" id="GO:0006508">
    <property type="term" value="P:proteolysis"/>
    <property type="evidence" value="ECO:0007669"/>
    <property type="project" value="UniProtKB-KW"/>
</dbReference>
<evidence type="ECO:0000256" key="4">
    <source>
        <dbReference type="ARBA" id="ARBA00022670"/>
    </source>
</evidence>
<comment type="caution">
    <text evidence="9">The sequence shown here is derived from an EMBL/GenBank/DDBJ whole genome shotgun (WGS) entry which is preliminary data.</text>
</comment>
<keyword evidence="5" id="KW-0833">Ubl conjugation pathway</keyword>
<keyword evidence="10" id="KW-1185">Reference proteome</keyword>
<dbReference type="EC" id="3.4.19.12" evidence="3"/>
<evidence type="ECO:0000256" key="2">
    <source>
        <dbReference type="ARBA" id="ARBA00006579"/>
    </source>
</evidence>
<keyword evidence="6" id="KW-0378">Hydrolase</keyword>
<evidence type="ECO:0000313" key="10">
    <source>
        <dbReference type="Proteomes" id="UP000685013"/>
    </source>
</evidence>
<evidence type="ECO:0000256" key="5">
    <source>
        <dbReference type="ARBA" id="ARBA00022786"/>
    </source>
</evidence>
<sequence>MSWAWVHTSPKGSGFEVEEGIGALAPTLLGSEVAKPSEVGGIQIDDLGTSTDVVGAFVVVNGALEGTKLDPFNKKGWRSSAMDALEVGIVASNVVRACTESSMALEVATSEEEEDTVKRKKKNQENLDADSNVESVISIQTSDYDCWGNLGDDDILQQQSAIFVEEAEKVPFVGDKEPLTSLEAEYKSGSPILLEKIKVLSGQYIAIRRTRGDGNCFFRSFMFSYLEHILESQDRTEVDRIRTNVENCRKTLRSLGYTEFTFEDFFALFLEQLESALQGNETSISHDELVIRSRDQSISDYVVMFFRFVTSGEIQKRSEFFEPFIMGLTNGTVEQFCKSAVEPMGEESDHVHIIALSDALVMSQVTVLAPRLRSLSLLCSIVPVIMISSIQSNGYWKNLVGLLD</sequence>
<evidence type="ECO:0000256" key="7">
    <source>
        <dbReference type="ARBA" id="ARBA00022807"/>
    </source>
</evidence>
<protein>
    <recommendedName>
        <fullName evidence="3">ubiquitinyl hydrolase 1</fullName>
        <ecNumber evidence="3">3.4.19.12</ecNumber>
    </recommendedName>
</protein>
<comment type="similarity">
    <text evidence="2">Belongs to the peptidase C65 family.</text>
</comment>
<feature type="non-terminal residue" evidence="9">
    <location>
        <position position="1"/>
    </location>
</feature>
<dbReference type="GO" id="GO:0004843">
    <property type="term" value="F:cysteine-type deubiquitinase activity"/>
    <property type="evidence" value="ECO:0007669"/>
    <property type="project" value="UniProtKB-EC"/>
</dbReference>
<dbReference type="InterPro" id="IPR019400">
    <property type="entry name" value="Peptidase_C65_otubain"/>
</dbReference>
<organism evidence="9 10">
    <name type="scientific">Cucurbita argyrosperma subsp. sororia</name>
    <dbReference type="NCBI Taxonomy" id="37648"/>
    <lineage>
        <taxon>Eukaryota</taxon>
        <taxon>Viridiplantae</taxon>
        <taxon>Streptophyta</taxon>
        <taxon>Embryophyta</taxon>
        <taxon>Tracheophyta</taxon>
        <taxon>Spermatophyta</taxon>
        <taxon>Magnoliopsida</taxon>
        <taxon>eudicotyledons</taxon>
        <taxon>Gunneridae</taxon>
        <taxon>Pentapetalae</taxon>
        <taxon>rosids</taxon>
        <taxon>fabids</taxon>
        <taxon>Cucurbitales</taxon>
        <taxon>Cucurbitaceae</taxon>
        <taxon>Cucurbiteae</taxon>
        <taxon>Cucurbita</taxon>
    </lineage>
</organism>
<dbReference type="PANTHER" id="PTHR12931:SF15">
    <property type="entry name" value="UBIQUITIN THIOESTERASE OTUBAIN-LIKE"/>
    <property type="match status" value="1"/>
</dbReference>
<evidence type="ECO:0000256" key="1">
    <source>
        <dbReference type="ARBA" id="ARBA00000707"/>
    </source>
</evidence>
<dbReference type="InterPro" id="IPR003323">
    <property type="entry name" value="OTU_dom"/>
</dbReference>
<dbReference type="GO" id="GO:0005634">
    <property type="term" value="C:nucleus"/>
    <property type="evidence" value="ECO:0007669"/>
    <property type="project" value="TreeGrafter"/>
</dbReference>
<name>A0AAV6MIE2_9ROSI</name>
<dbReference type="Proteomes" id="UP000685013">
    <property type="component" value="Chromosome 14"/>
</dbReference>
<gene>
    <name evidence="9" type="primary">OTU1</name>
    <name evidence="9" type="ORF">SDJN03_21981</name>
</gene>
<evidence type="ECO:0000313" key="9">
    <source>
        <dbReference type="EMBL" id="KAG6581979.1"/>
    </source>
</evidence>
<dbReference type="Pfam" id="PF10275">
    <property type="entry name" value="Peptidase_C65"/>
    <property type="match status" value="1"/>
</dbReference>
<keyword evidence="7" id="KW-0788">Thiol protease</keyword>
<dbReference type="EMBL" id="JAGKQH010000014">
    <property type="protein sequence ID" value="KAG6581979.1"/>
    <property type="molecule type" value="Genomic_DNA"/>
</dbReference>
<proteinExistence type="inferred from homology"/>
<comment type="catalytic activity">
    <reaction evidence="1">
        <text>Thiol-dependent hydrolysis of ester, thioester, amide, peptide and isopeptide bonds formed by the C-terminal Gly of ubiquitin (a 76-residue protein attached to proteins as an intracellular targeting signal).</text>
        <dbReference type="EC" id="3.4.19.12"/>
    </reaction>
</comment>
<dbReference type="FunFam" id="1.20.1300.20:FF:000001">
    <property type="entry name" value="Ubiquitin thioesterase OTUB1"/>
    <property type="match status" value="1"/>
</dbReference>
<evidence type="ECO:0000259" key="8">
    <source>
        <dbReference type="PROSITE" id="PS50802"/>
    </source>
</evidence>
<feature type="domain" description="OTU" evidence="8">
    <location>
        <begin position="205"/>
        <end position="402"/>
    </location>
</feature>
<dbReference type="GO" id="GO:0043130">
    <property type="term" value="F:ubiquitin binding"/>
    <property type="evidence" value="ECO:0007669"/>
    <property type="project" value="TreeGrafter"/>
</dbReference>
<reference evidence="9 10" key="1">
    <citation type="journal article" date="2021" name="Hortic Res">
        <title>The domestication of Cucurbita argyrosperma as revealed by the genome of its wild relative.</title>
        <authorList>
            <person name="Barrera-Redondo J."/>
            <person name="Sanchez-de la Vega G."/>
            <person name="Aguirre-Liguori J.A."/>
            <person name="Castellanos-Morales G."/>
            <person name="Gutierrez-Guerrero Y.T."/>
            <person name="Aguirre-Dugua X."/>
            <person name="Aguirre-Planter E."/>
            <person name="Tenaillon M.I."/>
            <person name="Lira-Saade R."/>
            <person name="Eguiarte L.E."/>
        </authorList>
    </citation>
    <scope>NUCLEOTIDE SEQUENCE [LARGE SCALE GENOMIC DNA]</scope>
    <source>
        <strain evidence="9">JBR-2021</strain>
    </source>
</reference>